<sequence length="67" mass="7671">MNEELIDLQTRLAFQDDAIQELNSTVARQQNQILELQKAIEQLRQQVKTLTPSQVASPDEEAPPPHY</sequence>
<dbReference type="HAMAP" id="MF_00715">
    <property type="entry name" value="SlyX"/>
    <property type="match status" value="1"/>
</dbReference>
<dbReference type="OrthoDB" id="8606883at2"/>
<comment type="caution">
    <text evidence="3">The sequence shown here is derived from an EMBL/GenBank/DDBJ whole genome shotgun (WGS) entry which is preliminary data.</text>
</comment>
<dbReference type="EMBL" id="MPRJ01000001">
    <property type="protein sequence ID" value="OOZ37860.1"/>
    <property type="molecule type" value="Genomic_DNA"/>
</dbReference>
<protein>
    <recommendedName>
        <fullName evidence="1">Protein SlyX homolog</fullName>
    </recommendedName>
</protein>
<evidence type="ECO:0000256" key="1">
    <source>
        <dbReference type="HAMAP-Rule" id="MF_00715"/>
    </source>
</evidence>
<proteinExistence type="inferred from homology"/>
<name>A0A1T2KYL4_9GAMM</name>
<organism evidence="3 4">
    <name type="scientific">Solemya velesiana gill symbiont</name>
    <dbReference type="NCBI Taxonomy" id="1918948"/>
    <lineage>
        <taxon>Bacteria</taxon>
        <taxon>Pseudomonadati</taxon>
        <taxon>Pseudomonadota</taxon>
        <taxon>Gammaproteobacteria</taxon>
        <taxon>sulfur-oxidizing symbionts</taxon>
    </lineage>
</organism>
<dbReference type="AlphaFoldDB" id="A0A1T2KYL4"/>
<feature type="coiled-coil region" evidence="2">
    <location>
        <begin position="12"/>
        <end position="46"/>
    </location>
</feature>
<keyword evidence="4" id="KW-1185">Reference proteome</keyword>
<evidence type="ECO:0000313" key="3">
    <source>
        <dbReference type="EMBL" id="OOZ37860.1"/>
    </source>
</evidence>
<keyword evidence="2" id="KW-0175">Coiled coil</keyword>
<reference evidence="3 4" key="1">
    <citation type="submission" date="2016-11" db="EMBL/GenBank/DDBJ databases">
        <title>Mixed transmission modes and dynamic genome evolution in an obligate animal-bacterial symbiosis.</title>
        <authorList>
            <person name="Russell S.L."/>
            <person name="Corbett-Detig R.B."/>
            <person name="Cavanaugh C.M."/>
        </authorList>
    </citation>
    <scope>NUCLEOTIDE SEQUENCE [LARGE SCALE GENOMIC DNA]</scope>
    <source>
        <strain evidence="3">Se-Cadez</strain>
    </source>
</reference>
<dbReference type="Pfam" id="PF04102">
    <property type="entry name" value="SlyX"/>
    <property type="match status" value="1"/>
</dbReference>
<dbReference type="Proteomes" id="UP000190896">
    <property type="component" value="Unassembled WGS sequence"/>
</dbReference>
<dbReference type="PANTHER" id="PTHR36508:SF1">
    <property type="entry name" value="PROTEIN SLYX"/>
    <property type="match status" value="1"/>
</dbReference>
<gene>
    <name evidence="1" type="primary">slyX</name>
    <name evidence="3" type="ORF">BOW51_00170</name>
</gene>
<evidence type="ECO:0000313" key="4">
    <source>
        <dbReference type="Proteomes" id="UP000190896"/>
    </source>
</evidence>
<dbReference type="InterPro" id="IPR007236">
    <property type="entry name" value="SlyX"/>
</dbReference>
<accession>A0A1T2KYL4</accession>
<evidence type="ECO:0000256" key="2">
    <source>
        <dbReference type="SAM" id="Coils"/>
    </source>
</evidence>
<comment type="similarity">
    <text evidence="1">Belongs to the SlyX family.</text>
</comment>
<dbReference type="RefSeq" id="WP_078485511.1">
    <property type="nucleotide sequence ID" value="NZ_MPRJ01000001.1"/>
</dbReference>
<dbReference type="Gene3D" id="1.20.5.300">
    <property type="match status" value="1"/>
</dbReference>
<dbReference type="PANTHER" id="PTHR36508">
    <property type="entry name" value="PROTEIN SLYX"/>
    <property type="match status" value="1"/>
</dbReference>